<name>A0A498L883_LABRO</name>
<comment type="caution">
    <text evidence="1">The sequence shown here is derived from an EMBL/GenBank/DDBJ whole genome shotgun (WGS) entry which is preliminary data.</text>
</comment>
<evidence type="ECO:0000313" key="1">
    <source>
        <dbReference type="EMBL" id="RXN03563.1"/>
    </source>
</evidence>
<reference evidence="1 2" key="1">
    <citation type="submission" date="2018-03" db="EMBL/GenBank/DDBJ databases">
        <title>Draft genome sequence of Rohu Carp (Labeo rohita).</title>
        <authorList>
            <person name="Das P."/>
            <person name="Kushwaha B."/>
            <person name="Joshi C.G."/>
            <person name="Kumar D."/>
            <person name="Nagpure N.S."/>
            <person name="Sahoo L."/>
            <person name="Das S.P."/>
            <person name="Bit A."/>
            <person name="Patnaik S."/>
            <person name="Meher P.K."/>
            <person name="Jayasankar P."/>
            <person name="Koringa P.G."/>
            <person name="Patel N.V."/>
            <person name="Hinsu A.T."/>
            <person name="Kumar R."/>
            <person name="Pandey M."/>
            <person name="Agarwal S."/>
            <person name="Srivastava S."/>
            <person name="Singh M."/>
            <person name="Iquebal M.A."/>
            <person name="Jaiswal S."/>
            <person name="Angadi U.B."/>
            <person name="Kumar N."/>
            <person name="Raza M."/>
            <person name="Shah T.M."/>
            <person name="Rai A."/>
            <person name="Jena J.K."/>
        </authorList>
    </citation>
    <scope>NUCLEOTIDE SEQUENCE [LARGE SCALE GENOMIC DNA]</scope>
    <source>
        <strain evidence="1">DASCIFA01</strain>
        <tissue evidence="1">Testis</tissue>
    </source>
</reference>
<dbReference type="Proteomes" id="UP000290572">
    <property type="component" value="Unassembled WGS sequence"/>
</dbReference>
<keyword evidence="2" id="KW-1185">Reference proteome</keyword>
<organism evidence="1 2">
    <name type="scientific">Labeo rohita</name>
    <name type="common">Indian major carp</name>
    <name type="synonym">Cyprinus rohita</name>
    <dbReference type="NCBI Taxonomy" id="84645"/>
    <lineage>
        <taxon>Eukaryota</taxon>
        <taxon>Metazoa</taxon>
        <taxon>Chordata</taxon>
        <taxon>Craniata</taxon>
        <taxon>Vertebrata</taxon>
        <taxon>Euteleostomi</taxon>
        <taxon>Actinopterygii</taxon>
        <taxon>Neopterygii</taxon>
        <taxon>Teleostei</taxon>
        <taxon>Ostariophysi</taxon>
        <taxon>Cypriniformes</taxon>
        <taxon>Cyprinidae</taxon>
        <taxon>Labeoninae</taxon>
        <taxon>Labeonini</taxon>
        <taxon>Labeo</taxon>
    </lineage>
</organism>
<gene>
    <name evidence="1" type="ORF">ROHU_013378</name>
</gene>
<accession>A0A498L883</accession>
<sequence length="148" mass="15295">MLTLWAFCGTEEKGGKRGGMAGIGACVVRGRLTLGTAPGAEEREGRRGGMAGIGACVVRGRLTLGTAPDAEEREGKRGGMGGTGACAISGGRLVLRAMGRGRGWENSGAKAASGIFPPVGAGSRHCGGLWRRRPALRRHERRAPARMI</sequence>
<proteinExistence type="predicted"/>
<protein>
    <submittedName>
        <fullName evidence="1">Uncharacterized protein</fullName>
    </submittedName>
</protein>
<evidence type="ECO:0000313" key="2">
    <source>
        <dbReference type="Proteomes" id="UP000290572"/>
    </source>
</evidence>
<dbReference type="EMBL" id="QBIY01013480">
    <property type="protein sequence ID" value="RXN03563.1"/>
    <property type="molecule type" value="Genomic_DNA"/>
</dbReference>
<dbReference type="AlphaFoldDB" id="A0A498L883"/>